<reference evidence="3 4" key="1">
    <citation type="journal article" date="2010" name="Cell">
        <title>The genome of Naegleria gruberi illuminates early eukaryotic versatility.</title>
        <authorList>
            <person name="Fritz-Laylin L.K."/>
            <person name="Prochnik S.E."/>
            <person name="Ginger M.L."/>
            <person name="Dacks J.B."/>
            <person name="Carpenter M.L."/>
            <person name="Field M.C."/>
            <person name="Kuo A."/>
            <person name="Paredez A."/>
            <person name="Chapman J."/>
            <person name="Pham J."/>
            <person name="Shu S."/>
            <person name="Neupane R."/>
            <person name="Cipriano M."/>
            <person name="Mancuso J."/>
            <person name="Tu H."/>
            <person name="Salamov A."/>
            <person name="Lindquist E."/>
            <person name="Shapiro H."/>
            <person name="Lucas S."/>
            <person name="Grigoriev I.V."/>
            <person name="Cande W.Z."/>
            <person name="Fulton C."/>
            <person name="Rokhsar D.S."/>
            <person name="Dawson S.C."/>
        </authorList>
    </citation>
    <scope>NUCLEOTIDE SEQUENCE [LARGE SCALE GENOMIC DNA]</scope>
    <source>
        <strain evidence="3 4">NEG-M</strain>
    </source>
</reference>
<keyword evidence="2" id="KW-0812">Transmembrane</keyword>
<keyword evidence="4" id="KW-1185">Reference proteome</keyword>
<evidence type="ECO:0000313" key="3">
    <source>
        <dbReference type="EMBL" id="EFC39158.1"/>
    </source>
</evidence>
<protein>
    <submittedName>
        <fullName evidence="3">Predicted protein</fullName>
    </submittedName>
</protein>
<accession>D2VVS5</accession>
<keyword evidence="2" id="KW-0472">Membrane</keyword>
<feature type="region of interest" description="Disordered" evidence="1">
    <location>
        <begin position="1300"/>
        <end position="1346"/>
    </location>
</feature>
<sequence length="1474" mass="163289">MINIAKVLNAYQIVFLVLFFLVIHNNITVFGQNVSPTCENVEVFFTPNNYYSYVCNDYNKSWKSTSLNGTFSYTGGSSRKVLIYQGMVGSKINYRFTSCSSSSSFSANYSMLINDLNIMKYPYLNPSVYCGTKDACNLGISKASSVDVTGLSYVYLKDYSNKLTLKRLTPEELLIQSMYLYLCYVPSTTPVVDLGITSKPSTVVIASNQSNRNSTNVVTIKNSGIDTITDVYLDIKFESLSISNLDISIVKLVRVNHSTNVQTAIKSYTLIPISSSNTASLYVSYVTLQASQSIQVYIMYKWRNDSNITTNTTSTVTYATRMNGKYYDPLISSRVQSSSISLTYLSKTNNTGIPNSSVNSTSNVITNSTQTSNNTASNNNTTTNSNSTVNVDPYSPNTYYSVYEKALAFKVDNSKRVIIASYVTTTAIAFIQTYISFNSTFNGTIVVSSSATLQTITIPQISVTTTSFIIPSTLLNSKLNGATSLTFKITNSKVSNTTGTITMLKKSIKSMAIDQSFTIPKPIVNGEVNALKIISYSTRDNTPQDIEISTSALSTRPYYLFIIQSGEMPITLDVSKAHQVISASNTYTHIISFKQIPIGSLIVIVENNCDTCSAVLSFSIPNMYLNPPSLPLDGVYSQALPQSSTGSYPYYISYNPTEDSYLLAFVTVQNLQPVISQGQFNLTPPTLKLTAAQGTLQRFVLAFSKTVTVNCLNEFTNTIGISTWLQPSLNGVWKFNLQLDPAFTISNTTVNYVVQSISSPQLAFSLSSPGYNTIQLPYYASPTEDVTQRMVVNTVSNNFQITMLMDSQNLMLSGRKYNIYLGVGKPVDSNNYNIKLDISSQTNYKVNIIGYENGIIFETSSGTSFVNTPYLKLQDKAIYMLIHPLETYSPQSCDSSSFSSQAKFSYLMTTTPSKASISSSSYLTKFVVNPGTIVEVDYSDAKDTGQYLIELFSQQFTSVPTPTVYAISLYPNKLETITPTRNDYVYKQHQTTLKALKFILDVDASKLATYSKILIRFPTDQTFASASFRGTAENVESGENVYLENYFFESYITAGCIVGIVLLYSLFFTCVFCIQTIRKKKINIENEKEWESFIPALFATLPMFLAIRVCRGCVKSQDERKRRYCSVFIVGTMLLLLAVLWLGGFGSVVGITIFETVSLMKDTNVELLLSNSAYACCVVQSGTYTDSVYTDFEMITLGNTYKCLNVHSTSNPITEFFVNSNKPTTPLEVANIEGGLSAVGWSNLQCKGSKVLYVPNKFELARYLCIAATFGLFLLGFAIWFFLFLFIACIQAPKRKKCAIKAPPSSSSKSIKSTSGKPLNKKQQSIYTTPQQQSVHRSPTSSTNKTTHTFADYEVFFPTKEANTPLNKRRNEYEMFDVPILNTPPPIYTPYPQPLSAFTSSPPRSPPRTAYYSYEPPSVNTTAYGNMPVSNGILPPPYSTIILPPVQNATEIYHDDNMEALTIPTSEVVKMTSQ</sequence>
<keyword evidence="2" id="KW-1133">Transmembrane helix</keyword>
<evidence type="ECO:0000256" key="1">
    <source>
        <dbReference type="SAM" id="MobiDB-lite"/>
    </source>
</evidence>
<dbReference type="EMBL" id="GG738902">
    <property type="protein sequence ID" value="EFC39158.1"/>
    <property type="molecule type" value="Genomic_DNA"/>
</dbReference>
<organism evidence="4">
    <name type="scientific">Naegleria gruberi</name>
    <name type="common">Amoeba</name>
    <dbReference type="NCBI Taxonomy" id="5762"/>
    <lineage>
        <taxon>Eukaryota</taxon>
        <taxon>Discoba</taxon>
        <taxon>Heterolobosea</taxon>
        <taxon>Tetramitia</taxon>
        <taxon>Eutetramitia</taxon>
        <taxon>Vahlkampfiidae</taxon>
        <taxon>Naegleria</taxon>
    </lineage>
</organism>
<name>D2VVS5_NAEGR</name>
<dbReference type="OrthoDB" id="10422041at2759"/>
<dbReference type="VEuPathDB" id="AmoebaDB:NAEGRDRAFT_73124"/>
<dbReference type="Proteomes" id="UP000006671">
    <property type="component" value="Unassembled WGS sequence"/>
</dbReference>
<feature type="transmembrane region" description="Helical" evidence="2">
    <location>
        <begin position="1124"/>
        <end position="1154"/>
    </location>
</feature>
<dbReference type="RefSeq" id="XP_002671902.1">
    <property type="nucleotide sequence ID" value="XM_002671856.1"/>
</dbReference>
<proteinExistence type="predicted"/>
<dbReference type="KEGG" id="ngr:NAEGRDRAFT_73124"/>
<feature type="compositionally biased region" description="Low complexity" evidence="1">
    <location>
        <begin position="1300"/>
        <end position="1317"/>
    </location>
</feature>
<dbReference type="GeneID" id="8858127"/>
<feature type="transmembrane region" description="Helical" evidence="2">
    <location>
        <begin position="1051"/>
        <end position="1074"/>
    </location>
</feature>
<feature type="compositionally biased region" description="Polar residues" evidence="1">
    <location>
        <begin position="1321"/>
        <end position="1346"/>
    </location>
</feature>
<gene>
    <name evidence="3" type="ORF">NAEGRDRAFT_73124</name>
</gene>
<evidence type="ECO:0000313" key="4">
    <source>
        <dbReference type="Proteomes" id="UP000006671"/>
    </source>
</evidence>
<dbReference type="InParanoid" id="D2VVS5"/>
<evidence type="ECO:0000256" key="2">
    <source>
        <dbReference type="SAM" id="Phobius"/>
    </source>
</evidence>
<feature type="transmembrane region" description="Helical" evidence="2">
    <location>
        <begin position="1260"/>
        <end position="1287"/>
    </location>
</feature>
<feature type="region of interest" description="Disordered" evidence="1">
    <location>
        <begin position="368"/>
        <end position="390"/>
    </location>
</feature>